<feature type="domain" description="Transketolase N-terminal" evidence="4">
    <location>
        <begin position="20"/>
        <end position="269"/>
    </location>
</feature>
<proteinExistence type="inferred from homology"/>
<gene>
    <name evidence="5" type="ORF">COS11_04150</name>
</gene>
<evidence type="ECO:0000313" key="5">
    <source>
        <dbReference type="EMBL" id="PIV64060.1"/>
    </source>
</evidence>
<dbReference type="CDD" id="cd02012">
    <property type="entry name" value="TPP_TK"/>
    <property type="match status" value="1"/>
</dbReference>
<reference evidence="6" key="1">
    <citation type="submission" date="2017-09" db="EMBL/GenBank/DDBJ databases">
        <title>Depth-based differentiation of microbial function through sediment-hosted aquifers and enrichment of novel symbionts in the deep terrestrial subsurface.</title>
        <authorList>
            <person name="Probst A.J."/>
            <person name="Ladd B."/>
            <person name="Jarett J.K."/>
            <person name="Geller-Mcgrath D.E."/>
            <person name="Sieber C.M.K."/>
            <person name="Emerson J.B."/>
            <person name="Anantharaman K."/>
            <person name="Thomas B.C."/>
            <person name="Malmstrom R."/>
            <person name="Stieglmeier M."/>
            <person name="Klingl A."/>
            <person name="Woyke T."/>
            <person name="Ryan C.M."/>
            <person name="Banfield J.F."/>
        </authorList>
    </citation>
    <scope>NUCLEOTIDE SEQUENCE [LARGE SCALE GENOMIC DNA]</scope>
</reference>
<comment type="similarity">
    <text evidence="2">Belongs to the transketolase family.</text>
</comment>
<evidence type="ECO:0000256" key="3">
    <source>
        <dbReference type="ARBA" id="ARBA00023052"/>
    </source>
</evidence>
<dbReference type="EMBL" id="PETL01000202">
    <property type="protein sequence ID" value="PIV64060.1"/>
    <property type="molecule type" value="Genomic_DNA"/>
</dbReference>
<dbReference type="PANTHER" id="PTHR47514">
    <property type="entry name" value="TRANSKETOLASE N-TERMINAL SECTION-RELATED"/>
    <property type="match status" value="1"/>
</dbReference>
<comment type="caution">
    <text evidence="5">The sequence shown here is derived from an EMBL/GenBank/DDBJ whole genome shotgun (WGS) entry which is preliminary data.</text>
</comment>
<keyword evidence="3" id="KW-0786">Thiamine pyrophosphate</keyword>
<dbReference type="AlphaFoldDB" id="A0A2M7E8J1"/>
<dbReference type="PANTHER" id="PTHR47514:SF1">
    <property type="entry name" value="TRANSKETOLASE N-TERMINAL SECTION-RELATED"/>
    <property type="match status" value="1"/>
</dbReference>
<name>A0A2M7E8J1_9BACT</name>
<comment type="cofactor">
    <cofactor evidence="1">
        <name>thiamine diphosphate</name>
        <dbReference type="ChEBI" id="CHEBI:58937"/>
    </cofactor>
</comment>
<dbReference type="SUPFAM" id="SSF52518">
    <property type="entry name" value="Thiamin diphosphate-binding fold (THDP-binding)"/>
    <property type="match status" value="1"/>
</dbReference>
<evidence type="ECO:0000256" key="2">
    <source>
        <dbReference type="ARBA" id="ARBA00007131"/>
    </source>
</evidence>
<evidence type="ECO:0000256" key="1">
    <source>
        <dbReference type="ARBA" id="ARBA00001964"/>
    </source>
</evidence>
<dbReference type="InterPro" id="IPR029061">
    <property type="entry name" value="THDP-binding"/>
</dbReference>
<dbReference type="InterPro" id="IPR005474">
    <property type="entry name" value="Transketolase_N"/>
</dbReference>
<dbReference type="Gene3D" id="3.40.50.970">
    <property type="match status" value="1"/>
</dbReference>
<accession>A0A2M7E8J1</accession>
<evidence type="ECO:0000259" key="4">
    <source>
        <dbReference type="Pfam" id="PF00456"/>
    </source>
</evidence>
<dbReference type="Pfam" id="PF00456">
    <property type="entry name" value="Transketolase_N"/>
    <property type="match status" value="1"/>
</dbReference>
<sequence>MKIKELQRICLEVRRDIIRMLGEAGSGHPGGSLSAAELVVALYFSVMKHRAKEPDWEDRDRFILSKGHCCPLLYAVLARCGYFPVEKLLTLRKLGSPLQGHPHNLEVPGIEASTGSLGQGLSIANGIALAGRLNKKNYRVYCLLGDGETDEGQVWEAVMTSNHYHLDNLCAIVDRNRLQIDGKTADIMQLEPYPEKWRAFGWYVIEIDGNNLAEVLGAYLQAEKIKGKPTVIIARTIKGKGISFMENEVEWHGQAPKKEEVEKALKELGERI</sequence>
<evidence type="ECO:0000313" key="6">
    <source>
        <dbReference type="Proteomes" id="UP000228886"/>
    </source>
</evidence>
<dbReference type="Proteomes" id="UP000228886">
    <property type="component" value="Unassembled WGS sequence"/>
</dbReference>
<organism evidence="5 6">
    <name type="scientific">bacterium (Candidatus Ratteibacteria) CG01_land_8_20_14_3_00_40_19</name>
    <dbReference type="NCBI Taxonomy" id="2014290"/>
    <lineage>
        <taxon>Bacteria</taxon>
        <taxon>Candidatus Ratteibacteria</taxon>
    </lineage>
</organism>
<protein>
    <submittedName>
        <fullName evidence="5">Transketolase</fullName>
    </submittedName>
</protein>